<dbReference type="InterPro" id="IPR014718">
    <property type="entry name" value="GH-type_carb-bd"/>
</dbReference>
<evidence type="ECO:0000256" key="12">
    <source>
        <dbReference type="SAM" id="MobiDB-lite"/>
    </source>
</evidence>
<name>A0A1P9WSQ4_9BACT</name>
<keyword evidence="5" id="KW-0106">Calcium</keyword>
<dbReference type="GO" id="GO:0005737">
    <property type="term" value="C:cytoplasm"/>
    <property type="evidence" value="ECO:0007669"/>
    <property type="project" value="TreeGrafter"/>
</dbReference>
<dbReference type="NCBIfam" id="NF008277">
    <property type="entry name" value="PRK11055.1"/>
    <property type="match status" value="1"/>
</dbReference>
<comment type="similarity">
    <text evidence="3 8">Belongs to the aldose epimerase family.</text>
</comment>
<dbReference type="KEGG" id="smon:AWR27_03030"/>
<protein>
    <recommendedName>
        <fullName evidence="8">Aldose 1-epimerase</fullName>
        <ecNumber evidence="8">5.1.3.3</ecNumber>
    </recommendedName>
</protein>
<sequence length="404" mass="43726">MKQFLIPAAVVALLHLAGCQSSTKTKEADTELANTPAAGSPDADTATQTTMIDYKLPDPKAFGGEKNGKTVTLHILKNDNLHVAITNFGARVVGLLVPDKTGKLIDVVPGFATLKAYEAANESFFGPIVGRFGNRIAKGRFTIDGKAYQTELNNNGNTLHAGPTGFHNQVWDAKQIDDKSLELTYVSKDGEGGFPGTVTTKVIYTLTDTKGLRIDYTATTDKPTPYNPTNHAFFNLNGEGSGTINNHVLMIDADRFSAVDKGLIPQGEPISVEGTPFDFRTPTAIGKRVNDKNEQLTFGAGYDHNFVLNKKSGGLAKGVEITGDQSGIRMEVLTTEPAMQFYGGNFFKGADTGKYGKAIGYREAFALEAQHYPDSPNHPTYPNTILRPGQTYKQTTEYRFSVAK</sequence>
<comment type="catalytic activity">
    <reaction evidence="8">
        <text>alpha-D-glucose = beta-D-glucose</text>
        <dbReference type="Rhea" id="RHEA:10264"/>
        <dbReference type="ChEBI" id="CHEBI:15903"/>
        <dbReference type="ChEBI" id="CHEBI:17925"/>
        <dbReference type="EC" id="5.1.3.3"/>
    </reaction>
</comment>
<dbReference type="Pfam" id="PF01263">
    <property type="entry name" value="Aldose_epim"/>
    <property type="match status" value="1"/>
</dbReference>
<dbReference type="OrthoDB" id="9779408at2"/>
<evidence type="ECO:0000256" key="8">
    <source>
        <dbReference type="PIRNR" id="PIRNR005096"/>
    </source>
</evidence>
<dbReference type="AlphaFoldDB" id="A0A1P9WSQ4"/>
<keyword evidence="7 8" id="KW-0119">Carbohydrate metabolism</keyword>
<dbReference type="STRING" id="1178516.AWR27_03030"/>
<dbReference type="PANTHER" id="PTHR10091">
    <property type="entry name" value="ALDOSE-1-EPIMERASE"/>
    <property type="match status" value="1"/>
</dbReference>
<feature type="active site" description="Proton acceptor" evidence="9">
    <location>
        <position position="368"/>
    </location>
</feature>
<dbReference type="SUPFAM" id="SSF74650">
    <property type="entry name" value="Galactose mutarotase-like"/>
    <property type="match status" value="1"/>
</dbReference>
<feature type="region of interest" description="Disordered" evidence="12">
    <location>
        <begin position="27"/>
        <end position="46"/>
    </location>
</feature>
<dbReference type="Proteomes" id="UP000187941">
    <property type="component" value="Chromosome"/>
</dbReference>
<evidence type="ECO:0000256" key="2">
    <source>
        <dbReference type="ARBA" id="ARBA00005028"/>
    </source>
</evidence>
<evidence type="ECO:0000256" key="7">
    <source>
        <dbReference type="ARBA" id="ARBA00023277"/>
    </source>
</evidence>
<evidence type="ECO:0000256" key="4">
    <source>
        <dbReference type="ARBA" id="ARBA00011245"/>
    </source>
</evidence>
<dbReference type="CDD" id="cd09019">
    <property type="entry name" value="galactose_mutarotase_like"/>
    <property type="match status" value="1"/>
</dbReference>
<dbReference type="PANTHER" id="PTHR10091:SF0">
    <property type="entry name" value="GALACTOSE MUTAROTASE"/>
    <property type="match status" value="1"/>
</dbReference>
<dbReference type="InterPro" id="IPR011013">
    <property type="entry name" value="Gal_mutarotase_sf_dom"/>
</dbReference>
<evidence type="ECO:0000313" key="14">
    <source>
        <dbReference type="Proteomes" id="UP000187941"/>
    </source>
</evidence>
<dbReference type="InterPro" id="IPR008183">
    <property type="entry name" value="Aldose_1/G6P_1-epimerase"/>
</dbReference>
<comment type="cofactor">
    <cofactor evidence="1">
        <name>Ca(2+)</name>
        <dbReference type="ChEBI" id="CHEBI:29108"/>
    </cofactor>
</comment>
<proteinExistence type="inferred from homology"/>
<dbReference type="UniPathway" id="UPA00242"/>
<dbReference type="InterPro" id="IPR047215">
    <property type="entry name" value="Galactose_mutarotase-like"/>
</dbReference>
<keyword evidence="6 8" id="KW-0413">Isomerase</keyword>
<feature type="binding site" evidence="11">
    <location>
        <begin position="134"/>
        <end position="135"/>
    </location>
    <ligand>
        <name>beta-D-galactose</name>
        <dbReference type="ChEBI" id="CHEBI:27667"/>
    </ligand>
</feature>
<reference evidence="13 14" key="1">
    <citation type="submission" date="2016-01" db="EMBL/GenBank/DDBJ databases">
        <authorList>
            <person name="Oliw E.H."/>
        </authorList>
    </citation>
    <scope>NUCLEOTIDE SEQUENCE [LARGE SCALE GENOMIC DNA]</scope>
    <source>
        <strain evidence="13 14">DY10</strain>
    </source>
</reference>
<evidence type="ECO:0000256" key="1">
    <source>
        <dbReference type="ARBA" id="ARBA00001913"/>
    </source>
</evidence>
<evidence type="ECO:0000256" key="6">
    <source>
        <dbReference type="ARBA" id="ARBA00023235"/>
    </source>
</evidence>
<dbReference type="Gene3D" id="2.70.98.10">
    <property type="match status" value="1"/>
</dbReference>
<dbReference type="GO" id="GO:0006006">
    <property type="term" value="P:glucose metabolic process"/>
    <property type="evidence" value="ECO:0007669"/>
    <property type="project" value="TreeGrafter"/>
</dbReference>
<feature type="binding site" evidence="10">
    <location>
        <position position="303"/>
    </location>
    <ligand>
        <name>beta-D-galactose</name>
        <dbReference type="ChEBI" id="CHEBI:27667"/>
    </ligand>
</feature>
<comment type="pathway">
    <text evidence="2 8">Carbohydrate metabolism; hexose metabolism.</text>
</comment>
<comment type="subunit">
    <text evidence="4">Monomer.</text>
</comment>
<dbReference type="GO" id="GO:0004034">
    <property type="term" value="F:aldose 1-epimerase activity"/>
    <property type="evidence" value="ECO:0007669"/>
    <property type="project" value="UniProtKB-EC"/>
</dbReference>
<dbReference type="PIRSF" id="PIRSF005096">
    <property type="entry name" value="GALM"/>
    <property type="match status" value="1"/>
</dbReference>
<dbReference type="RefSeq" id="WP_077129839.1">
    <property type="nucleotide sequence ID" value="NZ_CP014263.1"/>
</dbReference>
<evidence type="ECO:0000256" key="10">
    <source>
        <dbReference type="PIRSR" id="PIRSR005096-2"/>
    </source>
</evidence>
<feature type="active site" description="Proton donor" evidence="9">
    <location>
        <position position="231"/>
    </location>
</feature>
<evidence type="ECO:0000256" key="11">
    <source>
        <dbReference type="PIRSR" id="PIRSR005096-3"/>
    </source>
</evidence>
<evidence type="ECO:0000256" key="5">
    <source>
        <dbReference type="ARBA" id="ARBA00022837"/>
    </source>
</evidence>
<organism evidence="13 14">
    <name type="scientific">Spirosoma montaniterrae</name>
    <dbReference type="NCBI Taxonomy" id="1178516"/>
    <lineage>
        <taxon>Bacteria</taxon>
        <taxon>Pseudomonadati</taxon>
        <taxon>Bacteroidota</taxon>
        <taxon>Cytophagia</taxon>
        <taxon>Cytophagales</taxon>
        <taxon>Cytophagaceae</taxon>
        <taxon>Spirosoma</taxon>
    </lineage>
</organism>
<evidence type="ECO:0000256" key="3">
    <source>
        <dbReference type="ARBA" id="ARBA00006206"/>
    </source>
</evidence>
<evidence type="ECO:0000256" key="9">
    <source>
        <dbReference type="PIRSR" id="PIRSR005096-1"/>
    </source>
</evidence>
<dbReference type="EC" id="5.1.3.3" evidence="8"/>
<dbReference type="EMBL" id="CP014263">
    <property type="protein sequence ID" value="AQG78397.1"/>
    <property type="molecule type" value="Genomic_DNA"/>
</dbReference>
<dbReference type="InterPro" id="IPR015443">
    <property type="entry name" value="Aldose_1-epimerase"/>
</dbReference>
<evidence type="ECO:0000313" key="13">
    <source>
        <dbReference type="EMBL" id="AQG78397.1"/>
    </source>
</evidence>
<gene>
    <name evidence="13" type="ORF">AWR27_03030</name>
</gene>
<keyword evidence="14" id="KW-1185">Reference proteome</keyword>
<dbReference type="GO" id="GO:0033499">
    <property type="term" value="P:galactose catabolic process via UDP-galactose, Leloir pathway"/>
    <property type="evidence" value="ECO:0007669"/>
    <property type="project" value="TreeGrafter"/>
</dbReference>
<accession>A0A1P9WSQ4</accession>
<dbReference type="GO" id="GO:0030246">
    <property type="term" value="F:carbohydrate binding"/>
    <property type="evidence" value="ECO:0007669"/>
    <property type="project" value="InterPro"/>
</dbReference>